<keyword evidence="11" id="KW-0675">Receptor</keyword>
<dbReference type="PROSITE" id="PS01187">
    <property type="entry name" value="EGF_CA"/>
    <property type="match status" value="1"/>
</dbReference>
<dbReference type="SMART" id="SM00135">
    <property type="entry name" value="LY"/>
    <property type="match status" value="15"/>
</dbReference>
<sequence>MAVGLLLILIWMFICLVWQPLIVVSEGCTSEQFTCANGQCIPKIWKCDGDADCRDGSDEISCPPITCSPRQFSCASTNLCIPSGWRCDGEDDCGDNSDEELDECPTPAPFTCPANYFQCLGTERCILVTQLCDNIVQCPQDGSDEGAHCRDENVCANAGCEKHCRIGPLGPVCFCDNGYKAGPDGKSCVDVNECVEIVGVCEQMCINNIGNYECSCAPGYQLVGQDCDIVVEEEPKLVIANSINIMTLLLNGTDFISDYVPSRQALALDFHHNQQKVCWVHHDLGTGASKLKSVNGATMDPATVEDIPIFFHLDNVEQLAIDWITDNIYFVDDVANRIFLCKPNTTMCITILDVDLVNPRGIALDPADGLLFYTDWGSHPKVVRMNMDGTGVTALVTTKVVFPHGVTLDYDQKKVYWVDAYLDYIECMTYEGNERRTVVQGQTVAHLYGITIFESSLYVTNWHDNSIVKVNKYNGHSEVIKDGMSRAGALHVYHQYRQPRTSKDDCKPPKWSCGIPPICLEPHQLCDGIADCENGTDEAYCEQNECDENHQSNDCSHICYNSPDGYRCGCPIGMVLTEDNKNCMFSDEDFCSMKGRCSQICVKTKGNRGPYYCDCYQGYQLEPDNWSCRSTDPGVPYLIFSNRYELRFLDIRHTSGSYSSLITNLRNSIALDAHYAKRLVFWTDVVDDKIYRGMITPDEDNAGLINVEPVVETGLATTEGLAVDWIADNIYWVESNLDQIEVARINGTMRTTLIAGNMESPRAIALDPRDGLLFWTDWDSGQPRIERASMAGENRIIVMNVTDLQGGWPNGLTIDFLERRIIWIDARSNSIHSSFYDGSDVHTILKGHEHLSHPFAVSLFEGFVFWTDWKSNIVVKANKWTGGNVTVVHNTNSQPFDLQVYHSTRQPPSTNPCVHNGGCSHLCIIGLHGNTAVCKCPHLTKLADDKKTCVSNEKFVLFTRQTELRGVDLKNGFYSVIPALTVPELENATAVDYDAREKRIYWTDVKLNAIKRVFINGTGIESIVSGVSNPHGLAIDWISRNIYWTSYDNSKKAINVAKLDKTYRNSIVTGDLDHPSAIAVNPREGKIFWINNGESPKIEAANMDGTNRVAIIEGLQKPGGLAIDLNLNKLYYTDAGDQSIHASDFNGENAQIIFTPSPTSQPWGIAVTDDKIYWSEKNSEEIMYVDKTNPGVQTVLRNRSPNVMDIVVYDEQTQNAEIVNACYDNNGDCQQLCLPTSASERVCKCTAGFTIDDGETICRGIASFLLYSMDTGIYGISLDLVDTVDVLTPITGLTLAVAVDFDAAKDYIYWTDTMKNTIHRIKRDMTQKEDLLTNALGRVEGIAVDWIARE</sequence>
<feature type="repeat" description="LDL-receptor class B" evidence="15">
    <location>
        <begin position="413"/>
        <end position="456"/>
    </location>
</feature>
<dbReference type="SUPFAM" id="SSF57424">
    <property type="entry name" value="LDL receptor-like module"/>
    <property type="match status" value="4"/>
</dbReference>
<evidence type="ECO:0000256" key="15">
    <source>
        <dbReference type="PROSITE-ProRule" id="PRU00461"/>
    </source>
</evidence>
<keyword evidence="5 16" id="KW-0732">Signal</keyword>
<evidence type="ECO:0000256" key="2">
    <source>
        <dbReference type="ARBA" id="ARBA00022536"/>
    </source>
</evidence>
<dbReference type="CDD" id="cd00112">
    <property type="entry name" value="LDLa"/>
    <property type="match status" value="4"/>
</dbReference>
<feature type="disulfide bond" evidence="14">
    <location>
        <begin position="28"/>
        <end position="40"/>
    </location>
</feature>
<gene>
    <name evidence="19" type="primary">LOC100371594</name>
</gene>
<evidence type="ECO:0000313" key="18">
    <source>
        <dbReference type="Proteomes" id="UP000694865"/>
    </source>
</evidence>
<dbReference type="CDD" id="cd00054">
    <property type="entry name" value="EGF_CA"/>
    <property type="match status" value="1"/>
</dbReference>
<evidence type="ECO:0000259" key="17">
    <source>
        <dbReference type="PROSITE" id="PS50026"/>
    </source>
</evidence>
<keyword evidence="3" id="KW-0254">Endocytosis</keyword>
<feature type="repeat" description="LDL-receptor class B" evidence="15">
    <location>
        <begin position="728"/>
        <end position="770"/>
    </location>
</feature>
<dbReference type="SUPFAM" id="SSF57196">
    <property type="entry name" value="EGF/Laminin"/>
    <property type="match status" value="3"/>
</dbReference>
<dbReference type="SMART" id="SM00181">
    <property type="entry name" value="EGF"/>
    <property type="match status" value="6"/>
</dbReference>
<comment type="subcellular location">
    <subcellularLocation>
        <location evidence="1">Membrane</location>
        <topology evidence="1">Single-pass type I membrane protein</topology>
    </subcellularLocation>
</comment>
<dbReference type="Gene3D" id="4.10.400.10">
    <property type="entry name" value="Low-density Lipoprotein Receptor"/>
    <property type="match status" value="4"/>
</dbReference>
<dbReference type="InterPro" id="IPR036055">
    <property type="entry name" value="LDL_receptor-like_sf"/>
</dbReference>
<keyword evidence="6" id="KW-0677">Repeat</keyword>
<evidence type="ECO:0000256" key="1">
    <source>
        <dbReference type="ARBA" id="ARBA00004479"/>
    </source>
</evidence>
<dbReference type="SMART" id="SM00179">
    <property type="entry name" value="EGF_CA"/>
    <property type="match status" value="3"/>
</dbReference>
<evidence type="ECO:0000256" key="16">
    <source>
        <dbReference type="SAM" id="SignalP"/>
    </source>
</evidence>
<dbReference type="PROSITE" id="PS50026">
    <property type="entry name" value="EGF_3"/>
    <property type="match status" value="1"/>
</dbReference>
<dbReference type="Gene3D" id="2.10.25.10">
    <property type="entry name" value="Laminin"/>
    <property type="match status" value="4"/>
</dbReference>
<evidence type="ECO:0000256" key="3">
    <source>
        <dbReference type="ARBA" id="ARBA00022583"/>
    </source>
</evidence>
<evidence type="ECO:0000256" key="14">
    <source>
        <dbReference type="PROSITE-ProRule" id="PRU00124"/>
    </source>
</evidence>
<keyword evidence="12" id="KW-0325">Glycoprotein</keyword>
<dbReference type="Proteomes" id="UP000694865">
    <property type="component" value="Unplaced"/>
</dbReference>
<dbReference type="InterPro" id="IPR026823">
    <property type="entry name" value="cEGF"/>
</dbReference>
<dbReference type="PRINTS" id="PR00261">
    <property type="entry name" value="LDLRECEPTOR"/>
</dbReference>
<dbReference type="Pfam" id="PF12662">
    <property type="entry name" value="cEGF"/>
    <property type="match status" value="1"/>
</dbReference>
<evidence type="ECO:0000256" key="10">
    <source>
        <dbReference type="ARBA" id="ARBA00023157"/>
    </source>
</evidence>
<reference evidence="19" key="1">
    <citation type="submission" date="2025-08" db="UniProtKB">
        <authorList>
            <consortium name="RefSeq"/>
        </authorList>
    </citation>
    <scope>IDENTIFICATION</scope>
    <source>
        <tissue evidence="19">Testes</tissue>
    </source>
</reference>
<dbReference type="InterPro" id="IPR018097">
    <property type="entry name" value="EGF_Ca-bd_CS"/>
</dbReference>
<evidence type="ECO:0000256" key="6">
    <source>
        <dbReference type="ARBA" id="ARBA00022737"/>
    </source>
</evidence>
<dbReference type="InterPro" id="IPR011042">
    <property type="entry name" value="6-blade_b-propeller_TolB-like"/>
</dbReference>
<evidence type="ECO:0000313" key="19">
    <source>
        <dbReference type="RefSeq" id="XP_002741307.1"/>
    </source>
</evidence>
<feature type="repeat" description="LDL-receptor class B" evidence="15">
    <location>
        <begin position="998"/>
        <end position="1039"/>
    </location>
</feature>
<feature type="disulfide bond" evidence="14">
    <location>
        <begin position="47"/>
        <end position="62"/>
    </location>
</feature>
<evidence type="ECO:0000256" key="7">
    <source>
        <dbReference type="ARBA" id="ARBA00022837"/>
    </source>
</evidence>
<feature type="disulfide bond" evidence="14">
    <location>
        <begin position="526"/>
        <end position="541"/>
    </location>
</feature>
<feature type="repeat" description="LDL-receptor class B" evidence="15">
    <location>
        <begin position="1306"/>
        <end position="1348"/>
    </location>
</feature>
<dbReference type="RefSeq" id="XP_002741307.1">
    <property type="nucleotide sequence ID" value="XM_002741261.2"/>
</dbReference>
<feature type="repeat" description="LDL-receptor class B" evidence="15">
    <location>
        <begin position="771"/>
        <end position="818"/>
    </location>
</feature>
<feature type="repeat" description="LDL-receptor class B" evidence="15">
    <location>
        <begin position="1128"/>
        <end position="1171"/>
    </location>
</feature>
<dbReference type="InterPro" id="IPR000742">
    <property type="entry name" value="EGF"/>
</dbReference>
<dbReference type="PROSITE" id="PS50068">
    <property type="entry name" value="LDLRA_2"/>
    <property type="match status" value="4"/>
</dbReference>
<dbReference type="Gene3D" id="2.120.10.30">
    <property type="entry name" value="TolB, C-terminal domain"/>
    <property type="match status" value="4"/>
</dbReference>
<accession>A0ABM0H073</accession>
<dbReference type="PANTHER" id="PTHR22722">
    <property type="entry name" value="LOW-DENSITY LIPOPROTEIN RECEPTOR-RELATED PROTEIN 2-RELATED"/>
    <property type="match status" value="1"/>
</dbReference>
<keyword evidence="10 14" id="KW-1015">Disulfide bond</keyword>
<feature type="repeat" description="LDL-receptor class B" evidence="15">
    <location>
        <begin position="1085"/>
        <end position="1127"/>
    </location>
</feature>
<dbReference type="PROSITE" id="PS01186">
    <property type="entry name" value="EGF_2"/>
    <property type="match status" value="1"/>
</dbReference>
<keyword evidence="2 13" id="KW-0245">EGF-like domain</keyword>
<comment type="caution">
    <text evidence="13">Lacks conserved residue(s) required for the propagation of feature annotation.</text>
</comment>
<dbReference type="Pfam" id="PF00057">
    <property type="entry name" value="Ldl_recept_a"/>
    <property type="match status" value="3"/>
</dbReference>
<evidence type="ECO:0000256" key="4">
    <source>
        <dbReference type="ARBA" id="ARBA00022692"/>
    </source>
</evidence>
<dbReference type="PROSITE" id="PS00010">
    <property type="entry name" value="ASX_HYDROXYL"/>
    <property type="match status" value="1"/>
</dbReference>
<dbReference type="GeneID" id="100371594"/>
<feature type="chain" id="PRO_5045821265" evidence="16">
    <location>
        <begin position="28"/>
        <end position="1350"/>
    </location>
</feature>
<dbReference type="InterPro" id="IPR009030">
    <property type="entry name" value="Growth_fac_rcpt_cys_sf"/>
</dbReference>
<dbReference type="SUPFAM" id="SSF63825">
    <property type="entry name" value="YWTD domain"/>
    <property type="match status" value="4"/>
</dbReference>
<protein>
    <submittedName>
        <fullName evidence="19">Prolow-density lipoprotein receptor-related protein 1-like</fullName>
    </submittedName>
</protein>
<dbReference type="InterPro" id="IPR000152">
    <property type="entry name" value="EGF-type_Asp/Asn_hydroxyl_site"/>
</dbReference>
<keyword evidence="9" id="KW-0472">Membrane</keyword>
<dbReference type="InterPro" id="IPR051221">
    <property type="entry name" value="LDLR-related"/>
</dbReference>
<feature type="repeat" description="LDL-receptor class B" evidence="15">
    <location>
        <begin position="1040"/>
        <end position="1084"/>
    </location>
</feature>
<dbReference type="SUPFAM" id="SSF57184">
    <property type="entry name" value="Growth factor receptor domain"/>
    <property type="match status" value="1"/>
</dbReference>
<organism evidence="18 19">
    <name type="scientific">Saccoglossus kowalevskii</name>
    <name type="common">Acorn worm</name>
    <dbReference type="NCBI Taxonomy" id="10224"/>
    <lineage>
        <taxon>Eukaryota</taxon>
        <taxon>Metazoa</taxon>
        <taxon>Hemichordata</taxon>
        <taxon>Enteropneusta</taxon>
        <taxon>Harrimaniidae</taxon>
        <taxon>Saccoglossus</taxon>
    </lineage>
</organism>
<keyword evidence="18" id="KW-1185">Reference proteome</keyword>
<keyword evidence="8" id="KW-1133">Transmembrane helix</keyword>
<evidence type="ECO:0000256" key="8">
    <source>
        <dbReference type="ARBA" id="ARBA00022989"/>
    </source>
</evidence>
<keyword evidence="4" id="KW-0812">Transmembrane</keyword>
<dbReference type="InterPro" id="IPR001881">
    <property type="entry name" value="EGF-like_Ca-bd_dom"/>
</dbReference>
<evidence type="ECO:0000256" key="9">
    <source>
        <dbReference type="ARBA" id="ARBA00023136"/>
    </source>
</evidence>
<keyword evidence="7" id="KW-0106">Calcium</keyword>
<feature type="disulfide bond" evidence="14">
    <location>
        <begin position="35"/>
        <end position="53"/>
    </location>
</feature>
<feature type="domain" description="EGF-like" evidence="17">
    <location>
        <begin position="190"/>
        <end position="228"/>
    </location>
</feature>
<feature type="signal peptide" evidence="16">
    <location>
        <begin position="1"/>
        <end position="27"/>
    </location>
</feature>
<feature type="repeat" description="LDL-receptor class B" evidence="15">
    <location>
        <begin position="369"/>
        <end position="412"/>
    </location>
</feature>
<evidence type="ECO:0000256" key="5">
    <source>
        <dbReference type="ARBA" id="ARBA00022729"/>
    </source>
</evidence>
<proteinExistence type="predicted"/>
<dbReference type="InterPro" id="IPR023415">
    <property type="entry name" value="LDLR_class-A_CS"/>
</dbReference>
<dbReference type="SMART" id="SM00192">
    <property type="entry name" value="LDLa"/>
    <property type="match status" value="4"/>
</dbReference>
<dbReference type="InterPro" id="IPR002172">
    <property type="entry name" value="LDrepeatLR_classA_rpt"/>
</dbReference>
<dbReference type="Pfam" id="PF00058">
    <property type="entry name" value="Ldl_recept_b"/>
    <property type="match status" value="3"/>
</dbReference>
<evidence type="ECO:0000256" key="12">
    <source>
        <dbReference type="ARBA" id="ARBA00023180"/>
    </source>
</evidence>
<evidence type="ECO:0000256" key="13">
    <source>
        <dbReference type="PROSITE-ProRule" id="PRU00076"/>
    </source>
</evidence>
<name>A0ABM0H073_SACKO</name>
<dbReference type="PROSITE" id="PS51120">
    <property type="entry name" value="LDLRB"/>
    <property type="match status" value="9"/>
</dbReference>
<dbReference type="PANTHER" id="PTHR22722:SF5">
    <property type="entry name" value="LOW-DENSITY LIPOPROTEIN RECEPTOR-RELATED PROTEIN 1B"/>
    <property type="match status" value="1"/>
</dbReference>
<dbReference type="PROSITE" id="PS01209">
    <property type="entry name" value="LDLRA_1"/>
    <property type="match status" value="4"/>
</dbReference>
<evidence type="ECO:0000256" key="11">
    <source>
        <dbReference type="ARBA" id="ARBA00023170"/>
    </source>
</evidence>
<dbReference type="InterPro" id="IPR000033">
    <property type="entry name" value="LDLR_classB_rpt"/>
</dbReference>